<dbReference type="EMBL" id="JAGFBS010000006">
    <property type="protein sequence ID" value="KAG6378993.1"/>
    <property type="molecule type" value="Genomic_DNA"/>
</dbReference>
<sequence>MAMNLRLSEAMVYAQTLRNQKKPNEPPSAELVEALDKARLWFALNTVESMLCAGTGREPISDCRSMVYEALETTSFATIGSTRDLRLCLFCQLLATTRTGLSIRLRTSDELGVFYKEVLDFLGHMDVIERLISPLPVLAEHEIFYFHMLQVYYQSCRLLVLVHALMQAKIALGKTSTQGTWFLSAEHNGVNLAQSWGHQALVLSEAILIATISRSELALMSTAPDSLFSMITLATIFVLLSKWNVLENIGQQMPGSSDSILAKIIERLSLIACSPDHFAAKCARLIEAGVLSFRRRSERSEPEPKVFSRPVVRHFTEYGPSRRGSVSNGMDTGGYAAGSSTTGVNTGGCLPPGPVEPQYTLPNLPMSDPNYFMNSDIFFDNDFWSTFMSTGT</sequence>
<proteinExistence type="predicted"/>
<comment type="caution">
    <text evidence="1">The sequence shown here is derived from an EMBL/GenBank/DDBJ whole genome shotgun (WGS) entry which is preliminary data.</text>
</comment>
<dbReference type="Proteomes" id="UP000683000">
    <property type="component" value="Unassembled WGS sequence"/>
</dbReference>
<evidence type="ECO:0000313" key="1">
    <source>
        <dbReference type="EMBL" id="KAG6378993.1"/>
    </source>
</evidence>
<dbReference type="OrthoDB" id="2595934at2759"/>
<evidence type="ECO:0000313" key="2">
    <source>
        <dbReference type="Proteomes" id="UP000683000"/>
    </source>
</evidence>
<reference evidence="1" key="1">
    <citation type="submission" date="2021-03" db="EMBL/GenBank/DDBJ databases">
        <title>Evolutionary innovations through gain and loss of genes in the ectomycorrhizal Boletales.</title>
        <authorList>
            <person name="Wu G."/>
            <person name="Miyauchi S."/>
            <person name="Morin E."/>
            <person name="Yang Z.-L."/>
            <person name="Xu J."/>
            <person name="Martin F.M."/>
        </authorList>
    </citation>
    <scope>NUCLEOTIDE SEQUENCE</scope>
    <source>
        <strain evidence="1">BR01</strain>
    </source>
</reference>
<organism evidence="1 2">
    <name type="scientific">Boletus reticuloceps</name>
    <dbReference type="NCBI Taxonomy" id="495285"/>
    <lineage>
        <taxon>Eukaryota</taxon>
        <taxon>Fungi</taxon>
        <taxon>Dikarya</taxon>
        <taxon>Basidiomycota</taxon>
        <taxon>Agaricomycotina</taxon>
        <taxon>Agaricomycetes</taxon>
        <taxon>Agaricomycetidae</taxon>
        <taxon>Boletales</taxon>
        <taxon>Boletineae</taxon>
        <taxon>Boletaceae</taxon>
        <taxon>Boletoideae</taxon>
        <taxon>Boletus</taxon>
    </lineage>
</organism>
<gene>
    <name evidence="1" type="ORF">JVT61DRAFT_13284</name>
</gene>
<accession>A0A8I3AD24</accession>
<protein>
    <submittedName>
        <fullName evidence="1">Uncharacterized protein</fullName>
    </submittedName>
</protein>
<dbReference type="AlphaFoldDB" id="A0A8I3AD24"/>
<keyword evidence="2" id="KW-1185">Reference proteome</keyword>
<name>A0A8I3AD24_9AGAM</name>